<evidence type="ECO:0000313" key="3">
    <source>
        <dbReference type="Proteomes" id="UP001642260"/>
    </source>
</evidence>
<keyword evidence="1" id="KW-0812">Transmembrane</keyword>
<keyword evidence="3" id="KW-1185">Reference proteome</keyword>
<proteinExistence type="predicted"/>
<sequence>MDEREELRRLIPRQLVATLLAIFTMYNEHELKLDPKTTGRCASESNKLANMFFMLVVIRISITPVVLGRMRRTREACDTHLVFGSIFLLASLAFSAKLTPSFS</sequence>
<protein>
    <submittedName>
        <fullName evidence="2">Uncharacterized protein</fullName>
    </submittedName>
</protein>
<accession>A0ABC8KFT2</accession>
<dbReference type="AlphaFoldDB" id="A0ABC8KFT2"/>
<name>A0ABC8KFT2_ERUVS</name>
<feature type="transmembrane region" description="Helical" evidence="1">
    <location>
        <begin position="79"/>
        <end position="98"/>
    </location>
</feature>
<comment type="caution">
    <text evidence="2">The sequence shown here is derived from an EMBL/GenBank/DDBJ whole genome shotgun (WGS) entry which is preliminary data.</text>
</comment>
<keyword evidence="1" id="KW-1133">Transmembrane helix</keyword>
<reference evidence="2 3" key="1">
    <citation type="submission" date="2022-03" db="EMBL/GenBank/DDBJ databases">
        <authorList>
            <person name="Macdonald S."/>
            <person name="Ahmed S."/>
            <person name="Newling K."/>
        </authorList>
    </citation>
    <scope>NUCLEOTIDE SEQUENCE [LARGE SCALE GENOMIC DNA]</scope>
</reference>
<organism evidence="2 3">
    <name type="scientific">Eruca vesicaria subsp. sativa</name>
    <name type="common">Garden rocket</name>
    <name type="synonym">Eruca sativa</name>
    <dbReference type="NCBI Taxonomy" id="29727"/>
    <lineage>
        <taxon>Eukaryota</taxon>
        <taxon>Viridiplantae</taxon>
        <taxon>Streptophyta</taxon>
        <taxon>Embryophyta</taxon>
        <taxon>Tracheophyta</taxon>
        <taxon>Spermatophyta</taxon>
        <taxon>Magnoliopsida</taxon>
        <taxon>eudicotyledons</taxon>
        <taxon>Gunneridae</taxon>
        <taxon>Pentapetalae</taxon>
        <taxon>rosids</taxon>
        <taxon>malvids</taxon>
        <taxon>Brassicales</taxon>
        <taxon>Brassicaceae</taxon>
        <taxon>Brassiceae</taxon>
        <taxon>Eruca</taxon>
    </lineage>
</organism>
<evidence type="ECO:0000256" key="1">
    <source>
        <dbReference type="SAM" id="Phobius"/>
    </source>
</evidence>
<dbReference type="EMBL" id="CAKOAT010195154">
    <property type="protein sequence ID" value="CAH8354579.1"/>
    <property type="molecule type" value="Genomic_DNA"/>
</dbReference>
<evidence type="ECO:0000313" key="2">
    <source>
        <dbReference type="EMBL" id="CAH8354579.1"/>
    </source>
</evidence>
<keyword evidence="1" id="KW-0472">Membrane</keyword>
<dbReference type="Proteomes" id="UP001642260">
    <property type="component" value="Unassembled WGS sequence"/>
</dbReference>
<gene>
    <name evidence="2" type="ORF">ERUC_LOCUS20334</name>
</gene>